<dbReference type="SMART" id="SM00088">
    <property type="entry name" value="PINT"/>
    <property type="match status" value="1"/>
</dbReference>
<comment type="similarity">
    <text evidence="3">Belongs to the CSN1 family.</text>
</comment>
<dbReference type="InterPro" id="IPR000717">
    <property type="entry name" value="PCI_dom"/>
</dbReference>
<evidence type="ECO:0000313" key="9">
    <source>
        <dbReference type="Proteomes" id="UP000272025"/>
    </source>
</evidence>
<dbReference type="RefSeq" id="XP_028470571.1">
    <property type="nucleotide sequence ID" value="XM_028608593.1"/>
</dbReference>
<dbReference type="InterPro" id="IPR036390">
    <property type="entry name" value="WH_DNA-bd_sf"/>
</dbReference>
<evidence type="ECO:0000259" key="7">
    <source>
        <dbReference type="PROSITE" id="PS50250"/>
    </source>
</evidence>
<dbReference type="GO" id="GO:0005737">
    <property type="term" value="C:cytoplasm"/>
    <property type="evidence" value="ECO:0007669"/>
    <property type="project" value="UniProtKB-SubCell"/>
</dbReference>
<evidence type="ECO:0000256" key="4">
    <source>
        <dbReference type="ARBA" id="ARBA00022490"/>
    </source>
</evidence>
<dbReference type="Pfam" id="PF01399">
    <property type="entry name" value="PCI"/>
    <property type="match status" value="1"/>
</dbReference>
<gene>
    <name evidence="8" type="ORF">SODALDRAFT_288280</name>
</gene>
<dbReference type="Pfam" id="PF10602">
    <property type="entry name" value="RPN7"/>
    <property type="match status" value="1"/>
</dbReference>
<reference evidence="8 9" key="1">
    <citation type="journal article" date="2018" name="Mol. Ecol.">
        <title>The obligate alkalophilic soda-lake fungus Sodiomyces alkalinus has shifted to a protein diet.</title>
        <authorList>
            <person name="Grum-Grzhimaylo A.A."/>
            <person name="Falkoski D.L."/>
            <person name="van den Heuvel J."/>
            <person name="Valero-Jimenez C.A."/>
            <person name="Min B."/>
            <person name="Choi I.G."/>
            <person name="Lipzen A."/>
            <person name="Daum C.G."/>
            <person name="Aanen D.K."/>
            <person name="Tsang A."/>
            <person name="Henrissat B."/>
            <person name="Bilanenko E.N."/>
            <person name="de Vries R.P."/>
            <person name="van Kan J.A.L."/>
            <person name="Grigoriev I.V."/>
            <person name="Debets A.J.M."/>
        </authorList>
    </citation>
    <scope>NUCLEOTIDE SEQUENCE [LARGE SCALE GENOMIC DNA]</scope>
    <source>
        <strain evidence="8 9">F11</strain>
    </source>
</reference>
<sequence length="469" mass="53043">MAAVRPGLEAFFDQIRLRGGTVVEETPKFDLELYIQSYTGRTRFERLLTIGRCCIPLCLEALKAAVAEAKRGNDVGRYKEVYECIRIAAPSSPEGLFDQAWVDRVTRENRAQTHRLEVQLKGYKNNLVKESIRMGNEDLGRHFESIGELASASEAYSRMRPDVSTSKQIEDVGKHLIDVALQQRDWPMVLGSLAKITSIPSEDHKALQQYSKVVHGIAFMSLEQYRNAATAFLQINAGKHFKATADYSHIASPNDVAVYGGLLALATMDRQELQIHVLDNQNFRPILELESHIRKAISHFVNGRYSACLAILESYKPDYLLDIYLQEHLPRIYSTIRRKCIVEYCRPFSRITIGSLREAFCPAGEPIIPELVNMIRSGVLKARIDNIDEVLVAMNSNPRKAMQAMTLERTRLYEKEAMERIRRMSLVAANMEVKNAKKLTAAQRAGQEEVTDTWFDNSGDPMATVESQA</sequence>
<dbReference type="EMBL" id="ML119051">
    <property type="protein sequence ID" value="ROT42765.1"/>
    <property type="molecule type" value="Genomic_DNA"/>
</dbReference>
<dbReference type="InterPro" id="IPR019585">
    <property type="entry name" value="Rpn7/CSN1"/>
</dbReference>
<dbReference type="GeneID" id="39577071"/>
<organism evidence="8 9">
    <name type="scientific">Sodiomyces alkalinus (strain CBS 110278 / VKM F-3762 / F11)</name>
    <name type="common">Alkaliphilic filamentous fungus</name>
    <dbReference type="NCBI Taxonomy" id="1314773"/>
    <lineage>
        <taxon>Eukaryota</taxon>
        <taxon>Fungi</taxon>
        <taxon>Dikarya</taxon>
        <taxon>Ascomycota</taxon>
        <taxon>Pezizomycotina</taxon>
        <taxon>Sordariomycetes</taxon>
        <taxon>Hypocreomycetidae</taxon>
        <taxon>Glomerellales</taxon>
        <taxon>Plectosphaerellaceae</taxon>
        <taxon>Sodiomyces</taxon>
    </lineage>
</organism>
<proteinExistence type="inferred from homology"/>
<keyword evidence="4" id="KW-0963">Cytoplasm</keyword>
<protein>
    <submittedName>
        <fullName evidence="8">COP9 signalosome complex subunit 1</fullName>
    </submittedName>
</protein>
<accession>A0A3N2Q801</accession>
<comment type="subcellular location">
    <subcellularLocation>
        <location evidence="2">Cytoplasm</location>
    </subcellularLocation>
    <subcellularLocation>
        <location evidence="1">Nucleus</location>
    </subcellularLocation>
</comment>
<dbReference type="OrthoDB" id="422427at2759"/>
<dbReference type="InterPro" id="IPR045135">
    <property type="entry name" value="Rpn7_N"/>
</dbReference>
<dbReference type="STRING" id="1314773.A0A3N2Q801"/>
<dbReference type="Proteomes" id="UP000272025">
    <property type="component" value="Unassembled WGS sequence"/>
</dbReference>
<dbReference type="Gene3D" id="1.25.40.570">
    <property type="match status" value="1"/>
</dbReference>
<dbReference type="GO" id="GO:0008180">
    <property type="term" value="C:COP9 signalosome"/>
    <property type="evidence" value="ECO:0007669"/>
    <property type="project" value="UniProtKB-KW"/>
</dbReference>
<name>A0A3N2Q801_SODAK</name>
<evidence type="ECO:0000313" key="8">
    <source>
        <dbReference type="EMBL" id="ROT42765.1"/>
    </source>
</evidence>
<evidence type="ECO:0000256" key="3">
    <source>
        <dbReference type="ARBA" id="ARBA00008793"/>
    </source>
</evidence>
<dbReference type="PANTHER" id="PTHR14145">
    <property type="entry name" value="26S PROTESOME SUBUNIT 6"/>
    <property type="match status" value="1"/>
</dbReference>
<keyword evidence="5" id="KW-0736">Signalosome</keyword>
<dbReference type="PROSITE" id="PS50250">
    <property type="entry name" value="PCI"/>
    <property type="match status" value="1"/>
</dbReference>
<dbReference type="SUPFAM" id="SSF46785">
    <property type="entry name" value="Winged helix' DNA-binding domain"/>
    <property type="match status" value="1"/>
</dbReference>
<evidence type="ECO:0000256" key="6">
    <source>
        <dbReference type="ARBA" id="ARBA00023242"/>
    </source>
</evidence>
<feature type="domain" description="PCI" evidence="7">
    <location>
        <begin position="236"/>
        <end position="398"/>
    </location>
</feature>
<evidence type="ECO:0000256" key="5">
    <source>
        <dbReference type="ARBA" id="ARBA00022790"/>
    </source>
</evidence>
<dbReference type="AlphaFoldDB" id="A0A3N2Q801"/>
<dbReference type="PANTHER" id="PTHR14145:SF2">
    <property type="entry name" value="COP9 SIGNALOSOME COMPLEX SUBUNIT 1"/>
    <property type="match status" value="1"/>
</dbReference>
<keyword evidence="6" id="KW-0539">Nucleus</keyword>
<evidence type="ECO:0000256" key="2">
    <source>
        <dbReference type="ARBA" id="ARBA00004496"/>
    </source>
</evidence>
<evidence type="ECO:0000256" key="1">
    <source>
        <dbReference type="ARBA" id="ARBA00004123"/>
    </source>
</evidence>
<keyword evidence="9" id="KW-1185">Reference proteome</keyword>